<reference evidence="2" key="1">
    <citation type="submission" date="2016-11" db="UniProtKB">
        <authorList>
            <consortium name="WormBaseParasite"/>
        </authorList>
    </citation>
    <scope>IDENTIFICATION</scope>
</reference>
<evidence type="ECO:0000313" key="1">
    <source>
        <dbReference type="Proteomes" id="UP000095283"/>
    </source>
</evidence>
<protein>
    <submittedName>
        <fullName evidence="2">Uncharacterized protein</fullName>
    </submittedName>
</protein>
<dbReference type="AlphaFoldDB" id="A0A1I7X9T2"/>
<sequence length="33" mass="3838">MLTTTKIPNFNTNYTITHQKSQILFESLLICSH</sequence>
<organism evidence="1 2">
    <name type="scientific">Heterorhabditis bacteriophora</name>
    <name type="common">Entomopathogenic nematode worm</name>
    <dbReference type="NCBI Taxonomy" id="37862"/>
    <lineage>
        <taxon>Eukaryota</taxon>
        <taxon>Metazoa</taxon>
        <taxon>Ecdysozoa</taxon>
        <taxon>Nematoda</taxon>
        <taxon>Chromadorea</taxon>
        <taxon>Rhabditida</taxon>
        <taxon>Rhabditina</taxon>
        <taxon>Rhabditomorpha</taxon>
        <taxon>Strongyloidea</taxon>
        <taxon>Heterorhabditidae</taxon>
        <taxon>Heterorhabditis</taxon>
    </lineage>
</organism>
<proteinExistence type="predicted"/>
<accession>A0A1I7X9T2</accession>
<evidence type="ECO:0000313" key="2">
    <source>
        <dbReference type="WBParaSite" id="Hba_14346"/>
    </source>
</evidence>
<dbReference type="Proteomes" id="UP000095283">
    <property type="component" value="Unplaced"/>
</dbReference>
<name>A0A1I7X9T2_HETBA</name>
<dbReference type="WBParaSite" id="Hba_14346">
    <property type="protein sequence ID" value="Hba_14346"/>
    <property type="gene ID" value="Hba_14346"/>
</dbReference>
<keyword evidence="1" id="KW-1185">Reference proteome</keyword>